<dbReference type="Pfam" id="PF00436">
    <property type="entry name" value="SSB"/>
    <property type="match status" value="1"/>
</dbReference>
<dbReference type="InterPro" id="IPR000424">
    <property type="entry name" value="Primosome_PriB/ssb"/>
</dbReference>
<proteinExistence type="predicted"/>
<sequence length="111" mass="11877">MIDALVSGKLYGQAQQRDGANGKPFTTAKIRASVGEGEPLFVNVIAFTHSVQEALLALDDGESVALSGELTPKVWTDKDGNVRPAVDLVAHAALTTHQVVRKRQALDRDRG</sequence>
<accession>A0ABV2Q6Q6</accession>
<dbReference type="EMBL" id="JBEPSH010000003">
    <property type="protein sequence ID" value="MET4576716.1"/>
    <property type="molecule type" value="Genomic_DNA"/>
</dbReference>
<keyword evidence="4" id="KW-1185">Reference proteome</keyword>
<evidence type="ECO:0000313" key="3">
    <source>
        <dbReference type="EMBL" id="MET4576716.1"/>
    </source>
</evidence>
<dbReference type="Gene3D" id="2.40.50.140">
    <property type="entry name" value="Nucleic acid-binding proteins"/>
    <property type="match status" value="1"/>
</dbReference>
<dbReference type="InterPro" id="IPR012340">
    <property type="entry name" value="NA-bd_OB-fold"/>
</dbReference>
<comment type="caution">
    <text evidence="3">The sequence shown here is derived from an EMBL/GenBank/DDBJ whole genome shotgun (WGS) entry which is preliminary data.</text>
</comment>
<dbReference type="Proteomes" id="UP001549320">
    <property type="component" value="Unassembled WGS sequence"/>
</dbReference>
<organism evidence="3 4">
    <name type="scientific">Ottowia thiooxydans</name>
    <dbReference type="NCBI Taxonomy" id="219182"/>
    <lineage>
        <taxon>Bacteria</taxon>
        <taxon>Pseudomonadati</taxon>
        <taxon>Pseudomonadota</taxon>
        <taxon>Betaproteobacteria</taxon>
        <taxon>Burkholderiales</taxon>
        <taxon>Comamonadaceae</taxon>
        <taxon>Ottowia</taxon>
    </lineage>
</organism>
<evidence type="ECO:0000313" key="4">
    <source>
        <dbReference type="Proteomes" id="UP001549320"/>
    </source>
</evidence>
<dbReference type="RefSeq" id="WP_354442780.1">
    <property type="nucleotide sequence ID" value="NZ_JBEPSH010000003.1"/>
</dbReference>
<gene>
    <name evidence="3" type="ORF">ABIE13_001825</name>
</gene>
<reference evidence="3 4" key="1">
    <citation type="submission" date="2024-06" db="EMBL/GenBank/DDBJ databases">
        <title>Sorghum-associated microbial communities from plants grown in Nebraska, USA.</title>
        <authorList>
            <person name="Schachtman D."/>
        </authorList>
    </citation>
    <scope>NUCLEOTIDE SEQUENCE [LARGE SCALE GENOMIC DNA]</scope>
    <source>
        <strain evidence="3 4">2709</strain>
    </source>
</reference>
<name>A0ABV2Q6Q6_9BURK</name>
<dbReference type="SUPFAM" id="SSF50249">
    <property type="entry name" value="Nucleic acid-binding proteins"/>
    <property type="match status" value="1"/>
</dbReference>
<dbReference type="PROSITE" id="PS50935">
    <property type="entry name" value="SSB"/>
    <property type="match status" value="1"/>
</dbReference>
<evidence type="ECO:0000256" key="1">
    <source>
        <dbReference type="ARBA" id="ARBA00023125"/>
    </source>
</evidence>
<keyword evidence="1 2" id="KW-0238">DNA-binding</keyword>
<evidence type="ECO:0000256" key="2">
    <source>
        <dbReference type="PROSITE-ProRule" id="PRU00252"/>
    </source>
</evidence>
<protein>
    <submittedName>
        <fullName evidence="3">Single-stranded DNA-binding protein</fullName>
    </submittedName>
</protein>
<dbReference type="GO" id="GO:0003677">
    <property type="term" value="F:DNA binding"/>
    <property type="evidence" value="ECO:0007669"/>
    <property type="project" value="UniProtKB-KW"/>
</dbReference>